<dbReference type="EMBL" id="CACTIH010007784">
    <property type="protein sequence ID" value="CAA3018115.1"/>
    <property type="molecule type" value="Genomic_DNA"/>
</dbReference>
<dbReference type="OrthoDB" id="15815at2759"/>
<keyword evidence="1" id="KW-0812">Transmembrane</keyword>
<dbReference type="Gramene" id="OE9A076029T1">
    <property type="protein sequence ID" value="OE9A076029C1"/>
    <property type="gene ID" value="OE9A076029"/>
</dbReference>
<protein>
    <submittedName>
        <fullName evidence="2">Mitochondrial ATP synthase subunit</fullName>
    </submittedName>
</protein>
<evidence type="ECO:0000313" key="3">
    <source>
        <dbReference type="Proteomes" id="UP000594638"/>
    </source>
</evidence>
<comment type="caution">
    <text evidence="2">The sequence shown here is derived from an EMBL/GenBank/DDBJ whole genome shotgun (WGS) entry which is preliminary data.</text>
</comment>
<feature type="transmembrane region" description="Helical" evidence="1">
    <location>
        <begin position="20"/>
        <end position="39"/>
    </location>
</feature>
<dbReference type="PANTHER" id="PTHR34565">
    <property type="entry name" value="TRANSMEMBRANE PROTEIN"/>
    <property type="match status" value="1"/>
</dbReference>
<sequence length="145" mass="16506">MRKFDPWPVFFRREFKRNWPFLVGFAVTGTIITKFSLGLTGGREEFSLRAEAREMNHIGIRYSWSESEKRSKFSPMAPDPQDPCNGWARRSIFSFSDVVAGGFEDTTGSNENDRCLEGESHNASNNMVAEKASHGSNKFHSFDEV</sequence>
<accession>A0A8S0UPD4</accession>
<dbReference type="Proteomes" id="UP000594638">
    <property type="component" value="Unassembled WGS sequence"/>
</dbReference>
<reference evidence="2 3" key="1">
    <citation type="submission" date="2019-12" db="EMBL/GenBank/DDBJ databases">
        <authorList>
            <person name="Alioto T."/>
            <person name="Alioto T."/>
            <person name="Gomez Garrido J."/>
        </authorList>
    </citation>
    <scope>NUCLEOTIDE SEQUENCE [LARGE SCALE GENOMIC DNA]</scope>
</reference>
<keyword evidence="1" id="KW-1133">Transmembrane helix</keyword>
<dbReference type="PANTHER" id="PTHR34565:SF1">
    <property type="entry name" value="TRANSMEMBRANE PROTEIN"/>
    <property type="match status" value="1"/>
</dbReference>
<organism evidence="2 3">
    <name type="scientific">Olea europaea subsp. europaea</name>
    <dbReference type="NCBI Taxonomy" id="158383"/>
    <lineage>
        <taxon>Eukaryota</taxon>
        <taxon>Viridiplantae</taxon>
        <taxon>Streptophyta</taxon>
        <taxon>Embryophyta</taxon>
        <taxon>Tracheophyta</taxon>
        <taxon>Spermatophyta</taxon>
        <taxon>Magnoliopsida</taxon>
        <taxon>eudicotyledons</taxon>
        <taxon>Gunneridae</taxon>
        <taxon>Pentapetalae</taxon>
        <taxon>asterids</taxon>
        <taxon>lamiids</taxon>
        <taxon>Lamiales</taxon>
        <taxon>Oleaceae</taxon>
        <taxon>Oleeae</taxon>
        <taxon>Olea</taxon>
    </lineage>
</organism>
<dbReference type="InterPro" id="IPR052867">
    <property type="entry name" value="ATP_Synthase_Subunit_6"/>
</dbReference>
<keyword evidence="3" id="KW-1185">Reference proteome</keyword>
<name>A0A8S0UPD4_OLEEU</name>
<evidence type="ECO:0000313" key="2">
    <source>
        <dbReference type="EMBL" id="CAA3018115.1"/>
    </source>
</evidence>
<keyword evidence="1" id="KW-0472">Membrane</keyword>
<proteinExistence type="predicted"/>
<evidence type="ECO:0000256" key="1">
    <source>
        <dbReference type="SAM" id="Phobius"/>
    </source>
</evidence>
<dbReference type="AlphaFoldDB" id="A0A8S0UPD4"/>
<gene>
    <name evidence="2" type="ORF">OLEA9_A076029</name>
</gene>